<accession>A0A498JKV6</accession>
<dbReference type="AlphaFoldDB" id="A0A498JKV6"/>
<keyword evidence="1" id="KW-0812">Transmembrane</keyword>
<keyword evidence="3" id="KW-1185">Reference proteome</keyword>
<organism evidence="2 3">
    <name type="scientific">Malus domestica</name>
    <name type="common">Apple</name>
    <name type="synonym">Pyrus malus</name>
    <dbReference type="NCBI Taxonomy" id="3750"/>
    <lineage>
        <taxon>Eukaryota</taxon>
        <taxon>Viridiplantae</taxon>
        <taxon>Streptophyta</taxon>
        <taxon>Embryophyta</taxon>
        <taxon>Tracheophyta</taxon>
        <taxon>Spermatophyta</taxon>
        <taxon>Magnoliopsida</taxon>
        <taxon>eudicotyledons</taxon>
        <taxon>Gunneridae</taxon>
        <taxon>Pentapetalae</taxon>
        <taxon>rosids</taxon>
        <taxon>fabids</taxon>
        <taxon>Rosales</taxon>
        <taxon>Rosaceae</taxon>
        <taxon>Amygdaloideae</taxon>
        <taxon>Maleae</taxon>
        <taxon>Malus</taxon>
    </lineage>
</organism>
<protein>
    <submittedName>
        <fullName evidence="2">Uncharacterized protein</fullName>
    </submittedName>
</protein>
<evidence type="ECO:0000256" key="1">
    <source>
        <dbReference type="SAM" id="Phobius"/>
    </source>
</evidence>
<dbReference type="STRING" id="3750.A0A498JKV6"/>
<dbReference type="PANTHER" id="PTHR31902:SF10">
    <property type="entry name" value="SUCRASE_FERREDOXIN-LIKE FAMILY PROTEIN"/>
    <property type="match status" value="1"/>
</dbReference>
<dbReference type="EMBL" id="RDQH01000332">
    <property type="protein sequence ID" value="RXH95686.1"/>
    <property type="molecule type" value="Genomic_DNA"/>
</dbReference>
<evidence type="ECO:0000313" key="2">
    <source>
        <dbReference type="EMBL" id="RXH95686.1"/>
    </source>
</evidence>
<gene>
    <name evidence="2" type="ORF">DVH24_008186</name>
</gene>
<dbReference type="InterPro" id="IPR009737">
    <property type="entry name" value="Aim32/Apd1-like"/>
</dbReference>
<name>A0A498JKV6_MALDO</name>
<evidence type="ECO:0000313" key="3">
    <source>
        <dbReference type="Proteomes" id="UP000290289"/>
    </source>
</evidence>
<dbReference type="PANTHER" id="PTHR31902">
    <property type="entry name" value="ACTIN PATCHES DISTAL PROTEIN 1"/>
    <property type="match status" value="1"/>
</dbReference>
<feature type="transmembrane region" description="Helical" evidence="1">
    <location>
        <begin position="6"/>
        <end position="32"/>
    </location>
</feature>
<dbReference type="Proteomes" id="UP000290289">
    <property type="component" value="Chromosome 6"/>
</dbReference>
<keyword evidence="1" id="KW-1133">Transmembrane helix</keyword>
<sequence length="84" mass="9367">MTHPLIVTVLAIVVLTDVVLPIVILASTVNAYGRHVFLYYKSPEAWPLRVEGSESDPLPKFFACALKARKNDFTVKMYRGGIFA</sequence>
<keyword evidence="1" id="KW-0472">Membrane</keyword>
<comment type="caution">
    <text evidence="2">The sequence shown here is derived from an EMBL/GenBank/DDBJ whole genome shotgun (WGS) entry which is preliminary data.</text>
</comment>
<proteinExistence type="predicted"/>
<reference evidence="2 3" key="1">
    <citation type="submission" date="2018-10" db="EMBL/GenBank/DDBJ databases">
        <title>A high-quality apple genome assembly.</title>
        <authorList>
            <person name="Hu J."/>
        </authorList>
    </citation>
    <scope>NUCLEOTIDE SEQUENCE [LARGE SCALE GENOMIC DNA]</scope>
    <source>
        <strain evidence="3">cv. HFTH1</strain>
        <tissue evidence="2">Young leaf</tissue>
    </source>
</reference>